<comment type="caution">
    <text evidence="2">The sequence shown here is derived from an EMBL/GenBank/DDBJ whole genome shotgun (WGS) entry which is preliminary data.</text>
</comment>
<evidence type="ECO:0000259" key="1">
    <source>
        <dbReference type="PROSITE" id="PS50181"/>
    </source>
</evidence>
<protein>
    <recommendedName>
        <fullName evidence="1">F-box domain-containing protein</fullName>
    </recommendedName>
</protein>
<proteinExistence type="predicted"/>
<dbReference type="AlphaFoldDB" id="A0A5J9W089"/>
<evidence type="ECO:0000313" key="3">
    <source>
        <dbReference type="Proteomes" id="UP000324897"/>
    </source>
</evidence>
<gene>
    <name evidence="2" type="ORF">EJB05_14822</name>
</gene>
<dbReference type="PANTHER" id="PTHR31111:SF133">
    <property type="entry name" value="OS07G0196600 PROTEIN"/>
    <property type="match status" value="1"/>
</dbReference>
<feature type="domain" description="F-box" evidence="1">
    <location>
        <begin position="17"/>
        <end position="57"/>
    </location>
</feature>
<dbReference type="InterPro" id="IPR036047">
    <property type="entry name" value="F-box-like_dom_sf"/>
</dbReference>
<name>A0A5J9W089_9POAL</name>
<dbReference type="SUPFAM" id="SSF81383">
    <property type="entry name" value="F-box domain"/>
    <property type="match status" value="1"/>
</dbReference>
<dbReference type="Proteomes" id="UP000324897">
    <property type="component" value="Chromosome 4"/>
</dbReference>
<dbReference type="PANTHER" id="PTHR31111">
    <property type="entry name" value="BNAA05G37150D PROTEIN-RELATED"/>
    <property type="match status" value="1"/>
</dbReference>
<dbReference type="OrthoDB" id="582285at2759"/>
<sequence length="337" mass="38017">MTAPSKCCGPDKRDGFLPLDALYEILLRLPAKELCRLRAVCRPWRALLSDPRFIAAHAARHPGPLIVAGYHPLHWDSSSLFHIMDLSGQVLKLFPKMEVWQSNEWVISAQLDLVCITKGRSCILHNPATGSFFALPEGYAEEHSAETQDAHNCGHLIACGQVASTGQYKVLRVIDTFFYEQTLWLCEVFTLGSGSDARWRGKRAAPGDIDSRCRSRVSIKGPGPIRIASFDLGTEDWRPTLQGPAINSRSLMDLWFLMDFEEGLWVKQYSIQHKMSFEQDEFSVYPFLVLNDGRILTFIGIRGLLRIYDPRTSTYTDVADIGMRGDIVRHVTLTWAS</sequence>
<dbReference type="PROSITE" id="PS50181">
    <property type="entry name" value="FBOX"/>
    <property type="match status" value="1"/>
</dbReference>
<dbReference type="CDD" id="cd22157">
    <property type="entry name" value="F-box_AtFBW1-like"/>
    <property type="match status" value="1"/>
</dbReference>
<feature type="non-terminal residue" evidence="2">
    <location>
        <position position="1"/>
    </location>
</feature>
<dbReference type="Gene3D" id="1.20.1280.50">
    <property type="match status" value="1"/>
</dbReference>
<reference evidence="2 3" key="1">
    <citation type="journal article" date="2019" name="Sci. Rep.">
        <title>A high-quality genome of Eragrostis curvula grass provides insights into Poaceae evolution and supports new strategies to enhance forage quality.</title>
        <authorList>
            <person name="Carballo J."/>
            <person name="Santos B.A.C.M."/>
            <person name="Zappacosta D."/>
            <person name="Garbus I."/>
            <person name="Selva J.P."/>
            <person name="Gallo C.A."/>
            <person name="Diaz A."/>
            <person name="Albertini E."/>
            <person name="Caccamo M."/>
            <person name="Echenique V."/>
        </authorList>
    </citation>
    <scope>NUCLEOTIDE SEQUENCE [LARGE SCALE GENOMIC DNA]</scope>
    <source>
        <strain evidence="3">cv. Victoria</strain>
        <tissue evidence="2">Leaf</tissue>
    </source>
</reference>
<accession>A0A5J9W089</accession>
<keyword evidence="3" id="KW-1185">Reference proteome</keyword>
<evidence type="ECO:0000313" key="2">
    <source>
        <dbReference type="EMBL" id="TVU41316.1"/>
    </source>
</evidence>
<dbReference type="Gramene" id="TVU41316">
    <property type="protein sequence ID" value="TVU41316"/>
    <property type="gene ID" value="EJB05_14822"/>
</dbReference>
<organism evidence="2 3">
    <name type="scientific">Eragrostis curvula</name>
    <name type="common">weeping love grass</name>
    <dbReference type="NCBI Taxonomy" id="38414"/>
    <lineage>
        <taxon>Eukaryota</taxon>
        <taxon>Viridiplantae</taxon>
        <taxon>Streptophyta</taxon>
        <taxon>Embryophyta</taxon>
        <taxon>Tracheophyta</taxon>
        <taxon>Spermatophyta</taxon>
        <taxon>Magnoliopsida</taxon>
        <taxon>Liliopsida</taxon>
        <taxon>Poales</taxon>
        <taxon>Poaceae</taxon>
        <taxon>PACMAD clade</taxon>
        <taxon>Chloridoideae</taxon>
        <taxon>Eragrostideae</taxon>
        <taxon>Eragrostidinae</taxon>
        <taxon>Eragrostis</taxon>
    </lineage>
</organism>
<dbReference type="InterPro" id="IPR001810">
    <property type="entry name" value="F-box_dom"/>
</dbReference>
<dbReference type="Pfam" id="PF00646">
    <property type="entry name" value="F-box"/>
    <property type="match status" value="1"/>
</dbReference>
<dbReference type="EMBL" id="RWGY01000007">
    <property type="protein sequence ID" value="TVU41316.1"/>
    <property type="molecule type" value="Genomic_DNA"/>
</dbReference>
<dbReference type="SMART" id="SM00256">
    <property type="entry name" value="FBOX"/>
    <property type="match status" value="1"/>
</dbReference>